<keyword evidence="2" id="KW-0472">Membrane</keyword>
<evidence type="ECO:0008006" key="7">
    <source>
        <dbReference type="Google" id="ProtNLM"/>
    </source>
</evidence>
<proteinExistence type="predicted"/>
<feature type="transmembrane region" description="Helical" evidence="2">
    <location>
        <begin position="80"/>
        <end position="99"/>
    </location>
</feature>
<evidence type="ECO:0000256" key="2">
    <source>
        <dbReference type="SAM" id="Phobius"/>
    </source>
</evidence>
<dbReference type="SUPFAM" id="SSF53756">
    <property type="entry name" value="UDP-Glycosyltransferase/glycogen phosphorylase"/>
    <property type="match status" value="1"/>
</dbReference>
<feature type="transmembrane region" description="Helical" evidence="2">
    <location>
        <begin position="463"/>
        <end position="484"/>
    </location>
</feature>
<dbReference type="Pfam" id="PF13231">
    <property type="entry name" value="PMT_2"/>
    <property type="match status" value="1"/>
</dbReference>
<dbReference type="GO" id="GO:0016757">
    <property type="term" value="F:glycosyltransferase activity"/>
    <property type="evidence" value="ECO:0007669"/>
    <property type="project" value="InterPro"/>
</dbReference>
<dbReference type="PANTHER" id="PTHR46401:SF2">
    <property type="entry name" value="GLYCOSYLTRANSFERASE WBBK-RELATED"/>
    <property type="match status" value="1"/>
</dbReference>
<evidence type="ECO:0000256" key="1">
    <source>
        <dbReference type="ARBA" id="ARBA00022679"/>
    </source>
</evidence>
<comment type="caution">
    <text evidence="5">The sequence shown here is derived from an EMBL/GenBank/DDBJ whole genome shotgun (WGS) entry which is preliminary data.</text>
</comment>
<dbReference type="InterPro" id="IPR001296">
    <property type="entry name" value="Glyco_trans_1"/>
</dbReference>
<dbReference type="GO" id="GO:0009103">
    <property type="term" value="P:lipopolysaccharide biosynthetic process"/>
    <property type="evidence" value="ECO:0007669"/>
    <property type="project" value="TreeGrafter"/>
</dbReference>
<feature type="transmembrane region" description="Helical" evidence="2">
    <location>
        <begin position="496"/>
        <end position="517"/>
    </location>
</feature>
<evidence type="ECO:0000259" key="3">
    <source>
        <dbReference type="Pfam" id="PF00534"/>
    </source>
</evidence>
<keyword evidence="1" id="KW-0808">Transferase</keyword>
<dbReference type="AlphaFoldDB" id="A0A1G2T6Z0"/>
<dbReference type="Pfam" id="PF00534">
    <property type="entry name" value="Glycos_transf_1"/>
    <property type="match status" value="1"/>
</dbReference>
<name>A0A1G2T6Z0_9BACT</name>
<sequence length="745" mass="86306">MKKIFLIYHGRFPAELGIAFFTAKMAEAFCNAGMETIVLVPRRLKRTSKTSSEYFGTKDNFKVVFLPVLDLLFIGFLEKITFLISLFSFSISCVLYLLFKANKQDVIISCDTPPLLFASIFFPKTVYEIHNYPKNQKGFYSLLFKRVWKIIATNRWKKEKIMKEFGITEERIIYESNAVDFKSFLPNISTNEARRKLELPEDKFIITYVGMLRTMGMEKGLSTLFSVLKRLPEKFILMLVGGTEGDISFYKKIVDESGLKDRVIFAGFVKNTEVPAYLGASSALIAPFPKNDHYEFYMSPMKIFEYMSSRRPIITTNLNSIKEVLGENSAIYTESGDVDSMVNGLLKIDNNPDFAKEISENARKEIEEHSWDKRAERLIKFLSSSYIRDKFKISLFLLLIFLSVFSIYAIGPQVVGDSVSYVDAILVLETGIEPSGFTPYRIVTTYLGLQSVRAIDILVDNILLSWLVQNSLLYIIMGMFFYSLLRRIIGHSKTAFFGTLFLVTNYAVVVFGLSYLMDMGGWAFYVASLYYSYRYLETKETKWLWISSVLVGIGGLFKEYAFLAYVVIFGLIIFIYWKDWSNMIKKMFITGLLSFTPMLVLNLHIFSVYHYTYIDWFFNQPIYVYNSRILEYIKSFGSLYNFGWFLFLGGAYIFFKRTKEVFQDKNLDKNTIFIWLVLLSSTVVFVWPIVTRVLFITMPAVVIVSSLYIKKIHSKLIFLFPIFVLYVLSTYLMDAFILDFVNLPF</sequence>
<keyword evidence="2" id="KW-0812">Transmembrane</keyword>
<feature type="domain" description="Glycosyltransferase RgtA/B/C/D-like" evidence="4">
    <location>
        <begin position="469"/>
        <end position="593"/>
    </location>
</feature>
<feature type="transmembrane region" description="Helical" evidence="2">
    <location>
        <begin position="632"/>
        <end position="655"/>
    </location>
</feature>
<feature type="transmembrane region" description="Helical" evidence="2">
    <location>
        <begin position="560"/>
        <end position="577"/>
    </location>
</feature>
<dbReference type="CDD" id="cd03794">
    <property type="entry name" value="GT4_WbuB-like"/>
    <property type="match status" value="1"/>
</dbReference>
<feature type="transmembrane region" description="Helical" evidence="2">
    <location>
        <begin position="716"/>
        <end position="738"/>
    </location>
</feature>
<feature type="transmembrane region" description="Helical" evidence="2">
    <location>
        <begin position="589"/>
        <end position="612"/>
    </location>
</feature>
<dbReference type="Proteomes" id="UP000179264">
    <property type="component" value="Unassembled WGS sequence"/>
</dbReference>
<accession>A0A1G2T6Z0</accession>
<organism evidence="5 6">
    <name type="scientific">Candidatus Zambryskibacteria bacterium RIFCSPHIGHO2_02_38_10.5</name>
    <dbReference type="NCBI Taxonomy" id="1802742"/>
    <lineage>
        <taxon>Bacteria</taxon>
        <taxon>Candidatus Zambryskiibacteriota</taxon>
    </lineage>
</organism>
<evidence type="ECO:0000313" key="6">
    <source>
        <dbReference type="Proteomes" id="UP000179264"/>
    </source>
</evidence>
<protein>
    <recommendedName>
        <fullName evidence="7">Glycosyl transferase family 1 domain-containing protein</fullName>
    </recommendedName>
</protein>
<feature type="transmembrane region" description="Helical" evidence="2">
    <location>
        <begin position="667"/>
        <end position="687"/>
    </location>
</feature>
<dbReference type="EMBL" id="MHVL01000028">
    <property type="protein sequence ID" value="OHA93036.1"/>
    <property type="molecule type" value="Genomic_DNA"/>
</dbReference>
<reference evidence="5 6" key="1">
    <citation type="journal article" date="2016" name="Nat. Commun.">
        <title>Thousands of microbial genomes shed light on interconnected biogeochemical processes in an aquifer system.</title>
        <authorList>
            <person name="Anantharaman K."/>
            <person name="Brown C.T."/>
            <person name="Hug L.A."/>
            <person name="Sharon I."/>
            <person name="Castelle C.J."/>
            <person name="Probst A.J."/>
            <person name="Thomas B.C."/>
            <person name="Singh A."/>
            <person name="Wilkins M.J."/>
            <person name="Karaoz U."/>
            <person name="Brodie E.L."/>
            <person name="Williams K.H."/>
            <person name="Hubbard S.S."/>
            <person name="Banfield J.F."/>
        </authorList>
    </citation>
    <scope>NUCLEOTIDE SEQUENCE [LARGE SCALE GENOMIC DNA]</scope>
</reference>
<feature type="transmembrane region" description="Helical" evidence="2">
    <location>
        <begin position="393"/>
        <end position="411"/>
    </location>
</feature>
<evidence type="ECO:0000313" key="5">
    <source>
        <dbReference type="EMBL" id="OHA93036.1"/>
    </source>
</evidence>
<gene>
    <name evidence="5" type="ORF">A2W58_02095</name>
</gene>
<feature type="domain" description="Glycosyl transferase family 1" evidence="3">
    <location>
        <begin position="191"/>
        <end position="364"/>
    </location>
</feature>
<evidence type="ECO:0000259" key="4">
    <source>
        <dbReference type="Pfam" id="PF13231"/>
    </source>
</evidence>
<dbReference type="Gene3D" id="3.40.50.2000">
    <property type="entry name" value="Glycogen Phosphorylase B"/>
    <property type="match status" value="2"/>
</dbReference>
<dbReference type="InterPro" id="IPR038731">
    <property type="entry name" value="RgtA/B/C-like"/>
</dbReference>
<dbReference type="PANTHER" id="PTHR46401">
    <property type="entry name" value="GLYCOSYLTRANSFERASE WBBK-RELATED"/>
    <property type="match status" value="1"/>
</dbReference>
<keyword evidence="2" id="KW-1133">Transmembrane helix</keyword>